<dbReference type="InterPro" id="IPR005829">
    <property type="entry name" value="Sugar_transporter_CS"/>
</dbReference>
<dbReference type="AlphaFoldDB" id="A0A835GRH1"/>
<dbReference type="SUPFAM" id="SSF103473">
    <property type="entry name" value="MFS general substrate transporter"/>
    <property type="match status" value="1"/>
</dbReference>
<comment type="caution">
    <text evidence="6">The sequence shown here is derived from an EMBL/GenBank/DDBJ whole genome shotgun (WGS) entry which is preliminary data.</text>
</comment>
<evidence type="ECO:0000313" key="7">
    <source>
        <dbReference type="Proteomes" id="UP000648187"/>
    </source>
</evidence>
<dbReference type="InterPro" id="IPR036259">
    <property type="entry name" value="MFS_trans_sf"/>
</dbReference>
<protein>
    <submittedName>
        <fullName evidence="6">Uncharacterized protein</fullName>
    </submittedName>
</protein>
<evidence type="ECO:0000256" key="3">
    <source>
        <dbReference type="ARBA" id="ARBA00022989"/>
    </source>
</evidence>
<feature type="transmembrane region" description="Helical" evidence="5">
    <location>
        <begin position="166"/>
        <end position="189"/>
    </location>
</feature>
<evidence type="ECO:0000256" key="4">
    <source>
        <dbReference type="ARBA" id="ARBA00023136"/>
    </source>
</evidence>
<proteinExistence type="predicted"/>
<dbReference type="GO" id="GO:0016020">
    <property type="term" value="C:membrane"/>
    <property type="evidence" value="ECO:0007669"/>
    <property type="project" value="UniProtKB-SubCell"/>
</dbReference>
<dbReference type="Pfam" id="PF00083">
    <property type="entry name" value="Sugar_tr"/>
    <property type="match status" value="1"/>
</dbReference>
<reference evidence="6" key="1">
    <citation type="submission" date="2020-08" db="EMBL/GenBank/DDBJ databases">
        <title>Spodoptera exigua strain:BAW_Kor-Di-RS1 Genome sequencing and assembly.</title>
        <authorList>
            <person name="Kim J."/>
            <person name="Nam H.Y."/>
            <person name="Kwon M."/>
            <person name="Choi J.H."/>
            <person name="Cho S.R."/>
            <person name="Kim G.-H."/>
        </authorList>
    </citation>
    <scope>NUCLEOTIDE SEQUENCE</scope>
    <source>
        <strain evidence="6">BAW_Kor-Di-RS1</strain>
        <tissue evidence="6">Whole-body</tissue>
    </source>
</reference>
<evidence type="ECO:0000313" key="6">
    <source>
        <dbReference type="EMBL" id="KAF9422599.1"/>
    </source>
</evidence>
<sequence>MTAVKSEESDNKSDIFTKIERFGRYQTVQYIFVCLTLFMISMTHVNYVFVAENVNYRCRVPECEQENQKMEIPTWWPEDIDHKCYKPILNTKKMALFNGSCSNSSFSGVIEECQHWIYENNNSIVAELNLACQPWKVNLVGGIHNAGMIVSMIFTGLIADKIGRKPTFIVCAVGASIGVFKIFMTNYYWYLALEFLESVLGSGLYTVGVVLLIEVGGSSKRVLAGIIFSYAVYIGEIVFAFLAMSLQYWKWLILVVYAPMLLFILYFLCLRESTRWQMIRGRLQEAKETLKIMVRTNKIDLSEKEIEDASDDQMRLMFDVVEQKEKEDMKVIIGSKEIMTRLSVSSFCFFTSSFLYYGSLVHVVLLPGNKYTNFILSAFTAFPGEMVAYYTFNKYGRRITLQCGYLLSAVFLIAQNYCPSSLSVEGDIILDRKTWSRDLFYWNLHLQSGIIPYQCQRDFIRLGQHSCQDWEYVSAFNTFIGDLFFAWLRLPRGLAALYITEIPALPSFLFSSCAVMAALLLTFTPETKNLPMFDTVAQVDSYKTSQFKEENVETATVPNIISTKL</sequence>
<keyword evidence="4 5" id="KW-0472">Membrane</keyword>
<dbReference type="PROSITE" id="PS00216">
    <property type="entry name" value="SUGAR_TRANSPORT_1"/>
    <property type="match status" value="1"/>
</dbReference>
<dbReference type="GO" id="GO:0022857">
    <property type="term" value="F:transmembrane transporter activity"/>
    <property type="evidence" value="ECO:0007669"/>
    <property type="project" value="InterPro"/>
</dbReference>
<feature type="transmembrane region" description="Helical" evidence="5">
    <location>
        <begin position="371"/>
        <end position="392"/>
    </location>
</feature>
<name>A0A835GRH1_SPOEX</name>
<evidence type="ECO:0000256" key="5">
    <source>
        <dbReference type="SAM" id="Phobius"/>
    </source>
</evidence>
<accession>A0A835GRH1</accession>
<dbReference type="Gene3D" id="1.20.1250.20">
    <property type="entry name" value="MFS general substrate transporter like domains"/>
    <property type="match status" value="1"/>
</dbReference>
<keyword evidence="3 5" id="KW-1133">Transmembrane helix</keyword>
<evidence type="ECO:0000256" key="1">
    <source>
        <dbReference type="ARBA" id="ARBA00004141"/>
    </source>
</evidence>
<dbReference type="PANTHER" id="PTHR24064">
    <property type="entry name" value="SOLUTE CARRIER FAMILY 22 MEMBER"/>
    <property type="match status" value="1"/>
</dbReference>
<feature type="transmembrane region" description="Helical" evidence="5">
    <location>
        <begin position="28"/>
        <end position="49"/>
    </location>
</feature>
<feature type="transmembrane region" description="Helical" evidence="5">
    <location>
        <begin position="195"/>
        <end position="215"/>
    </location>
</feature>
<comment type="subcellular location">
    <subcellularLocation>
        <location evidence="1">Membrane</location>
        <topology evidence="1">Multi-pass membrane protein</topology>
    </subcellularLocation>
</comment>
<gene>
    <name evidence="6" type="ORF">HW555_001803</name>
</gene>
<feature type="transmembrane region" description="Helical" evidence="5">
    <location>
        <begin position="248"/>
        <end position="270"/>
    </location>
</feature>
<dbReference type="Proteomes" id="UP000648187">
    <property type="component" value="Unassembled WGS sequence"/>
</dbReference>
<organism evidence="6 7">
    <name type="scientific">Spodoptera exigua</name>
    <name type="common">Beet armyworm</name>
    <name type="synonym">Noctua fulgens</name>
    <dbReference type="NCBI Taxonomy" id="7107"/>
    <lineage>
        <taxon>Eukaryota</taxon>
        <taxon>Metazoa</taxon>
        <taxon>Ecdysozoa</taxon>
        <taxon>Arthropoda</taxon>
        <taxon>Hexapoda</taxon>
        <taxon>Insecta</taxon>
        <taxon>Pterygota</taxon>
        <taxon>Neoptera</taxon>
        <taxon>Endopterygota</taxon>
        <taxon>Lepidoptera</taxon>
        <taxon>Glossata</taxon>
        <taxon>Ditrysia</taxon>
        <taxon>Noctuoidea</taxon>
        <taxon>Noctuidae</taxon>
        <taxon>Amphipyrinae</taxon>
        <taxon>Spodoptera</taxon>
    </lineage>
</organism>
<keyword evidence="7" id="KW-1185">Reference proteome</keyword>
<feature type="transmembrane region" description="Helical" evidence="5">
    <location>
        <begin position="502"/>
        <end position="523"/>
    </location>
</feature>
<dbReference type="InterPro" id="IPR005828">
    <property type="entry name" value="MFS_sugar_transport-like"/>
</dbReference>
<dbReference type="EMBL" id="JACKWZ010000015">
    <property type="protein sequence ID" value="KAF9422599.1"/>
    <property type="molecule type" value="Genomic_DNA"/>
</dbReference>
<feature type="transmembrane region" description="Helical" evidence="5">
    <location>
        <begin position="342"/>
        <end position="365"/>
    </location>
</feature>
<keyword evidence="2 5" id="KW-0812">Transmembrane</keyword>
<evidence type="ECO:0000256" key="2">
    <source>
        <dbReference type="ARBA" id="ARBA00022692"/>
    </source>
</evidence>
<feature type="transmembrane region" description="Helical" evidence="5">
    <location>
        <begin position="222"/>
        <end position="242"/>
    </location>
</feature>